<dbReference type="GO" id="GO:0016780">
    <property type="term" value="F:phosphotransferase activity, for other substituted phosphate groups"/>
    <property type="evidence" value="ECO:0007669"/>
    <property type="project" value="InterPro"/>
</dbReference>
<keyword evidence="2" id="KW-1133">Transmembrane helix</keyword>
<dbReference type="InterPro" id="IPR043130">
    <property type="entry name" value="CDP-OH_PTrfase_TM_dom"/>
</dbReference>
<dbReference type="InterPro" id="IPR000462">
    <property type="entry name" value="CDP-OH_P_trans"/>
</dbReference>
<protein>
    <recommendedName>
        <fullName evidence="4">CDP-alcohol phosphatidyltransferase family protein</fullName>
    </recommendedName>
</protein>
<dbReference type="EMBL" id="BARW01024667">
    <property type="protein sequence ID" value="GAI94527.1"/>
    <property type="molecule type" value="Genomic_DNA"/>
</dbReference>
<gene>
    <name evidence="3" type="ORF">S12H4_40619</name>
</gene>
<evidence type="ECO:0000256" key="2">
    <source>
        <dbReference type="SAM" id="Phobius"/>
    </source>
</evidence>
<keyword evidence="2" id="KW-0472">Membrane</keyword>
<dbReference type="PROSITE" id="PS00379">
    <property type="entry name" value="CDP_ALCOHOL_P_TRANSF"/>
    <property type="match status" value="1"/>
</dbReference>
<keyword evidence="2" id="KW-0812">Transmembrane</keyword>
<evidence type="ECO:0008006" key="4">
    <source>
        <dbReference type="Google" id="ProtNLM"/>
    </source>
</evidence>
<keyword evidence="1" id="KW-0808">Transferase</keyword>
<sequence length="171" mass="18863">GKLIKPADGLISRYINRKFSINIFTPLLLKIYRRITANQVSVISFIISLISSLFFFLGNAIIGGLLIQISSILDGSDGEIARLKHMASSLGNYVDAILDRYADGLILLGMFYYSFAKIGGKVIFEIYWSPLIISIISVLAILGNLMVSYTSAKSIPMVSIYLLLALSFEIL</sequence>
<evidence type="ECO:0000313" key="3">
    <source>
        <dbReference type="EMBL" id="GAI94527.1"/>
    </source>
</evidence>
<feature type="non-terminal residue" evidence="3">
    <location>
        <position position="1"/>
    </location>
</feature>
<feature type="transmembrane region" description="Helical" evidence="2">
    <location>
        <begin position="127"/>
        <end position="147"/>
    </location>
</feature>
<organism evidence="3">
    <name type="scientific">marine sediment metagenome</name>
    <dbReference type="NCBI Taxonomy" id="412755"/>
    <lineage>
        <taxon>unclassified sequences</taxon>
        <taxon>metagenomes</taxon>
        <taxon>ecological metagenomes</taxon>
    </lineage>
</organism>
<dbReference type="InterPro" id="IPR048254">
    <property type="entry name" value="CDP_ALCOHOL_P_TRANSF_CS"/>
</dbReference>
<name>X1SNA8_9ZZZZ</name>
<dbReference type="Gene3D" id="1.20.120.1760">
    <property type="match status" value="1"/>
</dbReference>
<comment type="caution">
    <text evidence="3">The sequence shown here is derived from an EMBL/GenBank/DDBJ whole genome shotgun (WGS) entry which is preliminary data.</text>
</comment>
<reference evidence="3" key="1">
    <citation type="journal article" date="2014" name="Front. Microbiol.">
        <title>High frequency of phylogenetically diverse reductive dehalogenase-homologous genes in deep subseafloor sedimentary metagenomes.</title>
        <authorList>
            <person name="Kawai M."/>
            <person name="Futagami T."/>
            <person name="Toyoda A."/>
            <person name="Takaki Y."/>
            <person name="Nishi S."/>
            <person name="Hori S."/>
            <person name="Arai W."/>
            <person name="Tsubouchi T."/>
            <person name="Morono Y."/>
            <person name="Uchiyama I."/>
            <person name="Ito T."/>
            <person name="Fujiyama A."/>
            <person name="Inagaki F."/>
            <person name="Takami H."/>
        </authorList>
    </citation>
    <scope>NUCLEOTIDE SEQUENCE</scope>
    <source>
        <strain evidence="3">Expedition CK06-06</strain>
    </source>
</reference>
<dbReference type="Pfam" id="PF01066">
    <property type="entry name" value="CDP-OH_P_transf"/>
    <property type="match status" value="1"/>
</dbReference>
<evidence type="ECO:0000256" key="1">
    <source>
        <dbReference type="ARBA" id="ARBA00022679"/>
    </source>
</evidence>
<proteinExistence type="predicted"/>
<accession>X1SNA8</accession>
<feature type="transmembrane region" description="Helical" evidence="2">
    <location>
        <begin position="40"/>
        <end position="73"/>
    </location>
</feature>
<dbReference type="GO" id="GO:0008654">
    <property type="term" value="P:phospholipid biosynthetic process"/>
    <property type="evidence" value="ECO:0007669"/>
    <property type="project" value="InterPro"/>
</dbReference>
<dbReference type="GO" id="GO:0016020">
    <property type="term" value="C:membrane"/>
    <property type="evidence" value="ECO:0007669"/>
    <property type="project" value="InterPro"/>
</dbReference>
<dbReference type="AlphaFoldDB" id="X1SNA8"/>